<keyword evidence="2" id="KW-0732">Signal</keyword>
<proteinExistence type="predicted"/>
<reference evidence="3 4" key="1">
    <citation type="submission" date="2014-04" db="EMBL/GenBank/DDBJ databases">
        <authorList>
            <consortium name="International Citrus Genome Consortium"/>
            <person name="Gmitter F."/>
            <person name="Chen C."/>
            <person name="Farmerie W."/>
            <person name="Harkins T."/>
            <person name="Desany B."/>
            <person name="Mohiuddin M."/>
            <person name="Kodira C."/>
            <person name="Borodovsky M."/>
            <person name="Lomsadze A."/>
            <person name="Burns P."/>
            <person name="Jenkins J."/>
            <person name="Prochnik S."/>
            <person name="Shu S."/>
            <person name="Chapman J."/>
            <person name="Pitluck S."/>
            <person name="Schmutz J."/>
            <person name="Rokhsar D."/>
        </authorList>
    </citation>
    <scope>NUCLEOTIDE SEQUENCE</scope>
</reference>
<dbReference type="InterPro" id="IPR010800">
    <property type="entry name" value="GRP"/>
</dbReference>
<dbReference type="Pfam" id="PF07172">
    <property type="entry name" value="GRP"/>
    <property type="match status" value="1"/>
</dbReference>
<accession>A0A067FG40</accession>
<name>A0A067FG40_CITSI</name>
<evidence type="ECO:0008006" key="5">
    <source>
        <dbReference type="Google" id="ProtNLM"/>
    </source>
</evidence>
<dbReference type="PANTHER" id="PTHR37389">
    <property type="entry name" value="NODULIN-24"/>
    <property type="match status" value="1"/>
</dbReference>
<feature type="compositionally biased region" description="Gly residues" evidence="1">
    <location>
        <begin position="73"/>
        <end position="94"/>
    </location>
</feature>
<dbReference type="PaxDb" id="2711-XP_006474981.1"/>
<keyword evidence="4" id="KW-1185">Reference proteome</keyword>
<evidence type="ECO:0000313" key="3">
    <source>
        <dbReference type="EMBL" id="KDO62156.1"/>
    </source>
</evidence>
<feature type="region of interest" description="Disordered" evidence="1">
    <location>
        <begin position="73"/>
        <end position="104"/>
    </location>
</feature>
<protein>
    <recommendedName>
        <fullName evidence="5">Glycine-rich protein</fullName>
    </recommendedName>
</protein>
<sequence length="104" mass="11103">MALSKTFLLLGLALALVLLISSEVSSARELAEATHTQSAEDRTRLDETKYETDHYWYGHGYGHGHKYGHGKGYGHGGYGHYGKPGHGGHPGHGADGVETEDGGN</sequence>
<dbReference type="AlphaFoldDB" id="A0A067FG40"/>
<dbReference type="EMBL" id="KK784921">
    <property type="protein sequence ID" value="KDO62156.1"/>
    <property type="molecule type" value="Genomic_DNA"/>
</dbReference>
<organism evidence="3 4">
    <name type="scientific">Citrus sinensis</name>
    <name type="common">Sweet orange</name>
    <name type="synonym">Citrus aurantium var. sinensis</name>
    <dbReference type="NCBI Taxonomy" id="2711"/>
    <lineage>
        <taxon>Eukaryota</taxon>
        <taxon>Viridiplantae</taxon>
        <taxon>Streptophyta</taxon>
        <taxon>Embryophyta</taxon>
        <taxon>Tracheophyta</taxon>
        <taxon>Spermatophyta</taxon>
        <taxon>Magnoliopsida</taxon>
        <taxon>eudicotyledons</taxon>
        <taxon>Gunneridae</taxon>
        <taxon>Pentapetalae</taxon>
        <taxon>rosids</taxon>
        <taxon>malvids</taxon>
        <taxon>Sapindales</taxon>
        <taxon>Rutaceae</taxon>
        <taxon>Aurantioideae</taxon>
        <taxon>Citrus</taxon>
    </lineage>
</organism>
<evidence type="ECO:0000313" key="4">
    <source>
        <dbReference type="Proteomes" id="UP000027120"/>
    </source>
</evidence>
<feature type="chain" id="PRO_5001637116" description="Glycine-rich protein" evidence="2">
    <location>
        <begin position="28"/>
        <end position="104"/>
    </location>
</feature>
<dbReference type="PANTHER" id="PTHR37389:SF16">
    <property type="entry name" value="GLYCINE-RICH CELL WALL STRUCTURAL PROTEIN"/>
    <property type="match status" value="1"/>
</dbReference>
<gene>
    <name evidence="3" type="ORF">CISIN_1g034098mg</name>
</gene>
<feature type="signal peptide" evidence="2">
    <location>
        <begin position="1"/>
        <end position="27"/>
    </location>
</feature>
<dbReference type="SMR" id="A0A067FG40"/>
<dbReference type="Proteomes" id="UP000027120">
    <property type="component" value="Unassembled WGS sequence"/>
</dbReference>
<evidence type="ECO:0000256" key="2">
    <source>
        <dbReference type="SAM" id="SignalP"/>
    </source>
</evidence>
<evidence type="ECO:0000256" key="1">
    <source>
        <dbReference type="SAM" id="MobiDB-lite"/>
    </source>
</evidence>